<reference evidence="2" key="1">
    <citation type="submission" date="2021-02" db="EMBL/GenBank/DDBJ databases">
        <authorList>
            <person name="Dougan E. K."/>
            <person name="Rhodes N."/>
            <person name="Thang M."/>
            <person name="Chan C."/>
        </authorList>
    </citation>
    <scope>NUCLEOTIDE SEQUENCE</scope>
</reference>
<feature type="chain" id="PRO_5033008007" evidence="1">
    <location>
        <begin position="17"/>
        <end position="340"/>
    </location>
</feature>
<evidence type="ECO:0000313" key="3">
    <source>
        <dbReference type="Proteomes" id="UP000604046"/>
    </source>
</evidence>
<protein>
    <submittedName>
        <fullName evidence="2">Uncharacterized protein</fullName>
    </submittedName>
</protein>
<evidence type="ECO:0000313" key="2">
    <source>
        <dbReference type="EMBL" id="CAE7223529.1"/>
    </source>
</evidence>
<evidence type="ECO:0000256" key="1">
    <source>
        <dbReference type="SAM" id="SignalP"/>
    </source>
</evidence>
<feature type="signal peptide" evidence="1">
    <location>
        <begin position="1"/>
        <end position="16"/>
    </location>
</feature>
<name>A0A812K9L9_9DINO</name>
<accession>A0A812K9L9</accession>
<keyword evidence="3" id="KW-1185">Reference proteome</keyword>
<proteinExistence type="predicted"/>
<comment type="caution">
    <text evidence="2">The sequence shown here is derived from an EMBL/GenBank/DDBJ whole genome shotgun (WGS) entry which is preliminary data.</text>
</comment>
<sequence>MSFVLTIALAAAAAAAETKPAGQFCYYFDGTHAHHAELTFLGHSFDYKAEGSGAQYLCGGITYAIHNGEITVENAQGCWSKGEHQTIFWDARDESIKVITTDSNGKTEFEYTKEACKKDKVTVAEAKPSGEFCYVGSTATRHAELTFSENAFKYHAAQGDSQYTCGDITYAIHNGEITVENAQGCWSKGERQTIFWDARDESIKVITTDSNGKTEFEYTKEACKKDKVTVAEAKPAGEFCYVGSTANRHAELTFSENAFKYHAAQGDSQYTCGDITYAIRNGEITVENAQGCWSKGERQTIFWDARDESIKVITTDSNGKTEFEYTKEACKKDKETSIDI</sequence>
<dbReference type="EMBL" id="CAJNDS010000624">
    <property type="protein sequence ID" value="CAE7223529.1"/>
    <property type="molecule type" value="Genomic_DNA"/>
</dbReference>
<organism evidence="2 3">
    <name type="scientific">Symbiodinium natans</name>
    <dbReference type="NCBI Taxonomy" id="878477"/>
    <lineage>
        <taxon>Eukaryota</taxon>
        <taxon>Sar</taxon>
        <taxon>Alveolata</taxon>
        <taxon>Dinophyceae</taxon>
        <taxon>Suessiales</taxon>
        <taxon>Symbiodiniaceae</taxon>
        <taxon>Symbiodinium</taxon>
    </lineage>
</organism>
<dbReference type="AlphaFoldDB" id="A0A812K9L9"/>
<keyword evidence="1" id="KW-0732">Signal</keyword>
<dbReference type="Proteomes" id="UP000604046">
    <property type="component" value="Unassembled WGS sequence"/>
</dbReference>
<gene>
    <name evidence="2" type="ORF">SNAT2548_LOCUS8443</name>
</gene>